<name>A0ABY8AS86_9GAMM</name>
<proteinExistence type="predicted"/>
<gene>
    <name evidence="2" type="ORF">PXX05_14435</name>
</gene>
<feature type="compositionally biased region" description="Acidic residues" evidence="1">
    <location>
        <begin position="69"/>
        <end position="81"/>
    </location>
</feature>
<dbReference type="EMBL" id="CP119078">
    <property type="protein sequence ID" value="WED43076.1"/>
    <property type="molecule type" value="Genomic_DNA"/>
</dbReference>
<dbReference type="RefSeq" id="WP_275088890.1">
    <property type="nucleotide sequence ID" value="NZ_CP119078.1"/>
</dbReference>
<organism evidence="2 3">
    <name type="scientific">Legionella cardiaca</name>
    <dbReference type="NCBI Taxonomy" id="1071983"/>
    <lineage>
        <taxon>Bacteria</taxon>
        <taxon>Pseudomonadati</taxon>
        <taxon>Pseudomonadota</taxon>
        <taxon>Gammaproteobacteria</taxon>
        <taxon>Legionellales</taxon>
        <taxon>Legionellaceae</taxon>
        <taxon>Legionella</taxon>
    </lineage>
</organism>
<evidence type="ECO:0000313" key="3">
    <source>
        <dbReference type="Proteomes" id="UP001222087"/>
    </source>
</evidence>
<sequence length="101" mass="11208">MEVSKETVQASFELNRIAGELVQIKIALFQLVGMLGGNMENNNQDAPLEDPPLPEPNEPDPSTRPETEPIQEPEIEPEPLPDVEPIKKPEPIPGQDNTLKF</sequence>
<accession>A0ABY8AS86</accession>
<evidence type="ECO:0008006" key="4">
    <source>
        <dbReference type="Google" id="ProtNLM"/>
    </source>
</evidence>
<keyword evidence="3" id="KW-1185">Reference proteome</keyword>
<feature type="region of interest" description="Disordered" evidence="1">
    <location>
        <begin position="36"/>
        <end position="101"/>
    </location>
</feature>
<evidence type="ECO:0000313" key="2">
    <source>
        <dbReference type="EMBL" id="WED43076.1"/>
    </source>
</evidence>
<evidence type="ECO:0000256" key="1">
    <source>
        <dbReference type="SAM" id="MobiDB-lite"/>
    </source>
</evidence>
<reference evidence="2 3" key="1">
    <citation type="submission" date="2023-02" db="EMBL/GenBank/DDBJ databases">
        <title>Genome Sequence of L. cardiaca H63T.</title>
        <authorList>
            <person name="Lopez A.E."/>
            <person name="Cianciotto N.P."/>
        </authorList>
    </citation>
    <scope>NUCLEOTIDE SEQUENCE [LARGE SCALE GENOMIC DNA]</scope>
    <source>
        <strain evidence="2 3">H63</strain>
    </source>
</reference>
<dbReference type="Proteomes" id="UP001222087">
    <property type="component" value="Chromosome"/>
</dbReference>
<protein>
    <recommendedName>
        <fullName evidence="4">Coiled-coil protein</fullName>
    </recommendedName>
</protein>